<gene>
    <name evidence="1" type="ORF">H257_11139</name>
</gene>
<dbReference type="AlphaFoldDB" id="W4G5H1"/>
<sequence length="194" mass="21124">MRVADGDFQSVEALFGELRTLKHSINSLVSDDLLILMVLGVLPSEFFGAQIVLDTVPFRIVDVEAKLIGIFGSKSKWDIMGISDVQSRWPITPHQPVEVNNVANGKRRSSSYVTGGTGECFYCFGKSNYPTGGAKHVKKGCPFRVKRHKAEVAVDLVEQFDRDAGYKIANPDAVGNGLLTVAAAITLRSVKVLN</sequence>
<evidence type="ECO:0000313" key="1">
    <source>
        <dbReference type="EMBL" id="ETV74173.1"/>
    </source>
</evidence>
<dbReference type="RefSeq" id="XP_009836279.1">
    <property type="nucleotide sequence ID" value="XM_009837977.1"/>
</dbReference>
<accession>W4G5H1</accession>
<reference evidence="1" key="1">
    <citation type="submission" date="2013-12" db="EMBL/GenBank/DDBJ databases">
        <title>The Genome Sequence of Aphanomyces astaci APO3.</title>
        <authorList>
            <consortium name="The Broad Institute Genomics Platform"/>
            <person name="Russ C."/>
            <person name="Tyler B."/>
            <person name="van West P."/>
            <person name="Dieguez-Uribeondo J."/>
            <person name="Young S.K."/>
            <person name="Zeng Q."/>
            <person name="Gargeya S."/>
            <person name="Fitzgerald M."/>
            <person name="Abouelleil A."/>
            <person name="Alvarado L."/>
            <person name="Chapman S.B."/>
            <person name="Gainer-Dewar J."/>
            <person name="Goldberg J."/>
            <person name="Griggs A."/>
            <person name="Gujja S."/>
            <person name="Hansen M."/>
            <person name="Howarth C."/>
            <person name="Imamovic A."/>
            <person name="Ireland A."/>
            <person name="Larimer J."/>
            <person name="McCowan C."/>
            <person name="Murphy C."/>
            <person name="Pearson M."/>
            <person name="Poon T.W."/>
            <person name="Priest M."/>
            <person name="Roberts A."/>
            <person name="Saif S."/>
            <person name="Shea T."/>
            <person name="Sykes S."/>
            <person name="Wortman J."/>
            <person name="Nusbaum C."/>
            <person name="Birren B."/>
        </authorList>
    </citation>
    <scope>NUCLEOTIDE SEQUENCE [LARGE SCALE GENOMIC DNA]</scope>
    <source>
        <strain evidence="1">APO3</strain>
    </source>
</reference>
<organism evidence="1">
    <name type="scientific">Aphanomyces astaci</name>
    <name type="common">Crayfish plague agent</name>
    <dbReference type="NCBI Taxonomy" id="112090"/>
    <lineage>
        <taxon>Eukaryota</taxon>
        <taxon>Sar</taxon>
        <taxon>Stramenopiles</taxon>
        <taxon>Oomycota</taxon>
        <taxon>Saprolegniomycetes</taxon>
        <taxon>Saprolegniales</taxon>
        <taxon>Verrucalvaceae</taxon>
        <taxon>Aphanomyces</taxon>
    </lineage>
</organism>
<dbReference type="OrthoDB" id="118349at2759"/>
<dbReference type="VEuPathDB" id="FungiDB:H257_11139"/>
<protein>
    <submittedName>
        <fullName evidence="1">Uncharacterized protein</fullName>
    </submittedName>
</protein>
<proteinExistence type="predicted"/>
<dbReference type="EMBL" id="KI913145">
    <property type="protein sequence ID" value="ETV74173.1"/>
    <property type="molecule type" value="Genomic_DNA"/>
</dbReference>
<dbReference type="GeneID" id="20813135"/>
<name>W4G5H1_APHAT</name>